<dbReference type="InterPro" id="IPR052776">
    <property type="entry name" value="Chloro_ReproSupport/MetalTrans"/>
</dbReference>
<evidence type="ECO:0000256" key="7">
    <source>
        <dbReference type="RuleBase" id="RU362101"/>
    </source>
</evidence>
<keyword evidence="6 7" id="KW-0472">Membrane</keyword>
<feature type="transmembrane region" description="Helical" evidence="7">
    <location>
        <begin position="42"/>
        <end position="64"/>
    </location>
</feature>
<dbReference type="GO" id="GO:0015099">
    <property type="term" value="F:nickel cation transmembrane transporter activity"/>
    <property type="evidence" value="ECO:0007669"/>
    <property type="project" value="UniProtKB-UniRule"/>
</dbReference>
<dbReference type="PANTHER" id="PTHR33876:SF4">
    <property type="entry name" value="CHLOROPLAST PROTEIN FOR GROWTH AND FERTILITY 2"/>
    <property type="match status" value="1"/>
</dbReference>
<evidence type="ECO:0000256" key="6">
    <source>
        <dbReference type="ARBA" id="ARBA00023136"/>
    </source>
</evidence>
<evidence type="ECO:0000313" key="8">
    <source>
        <dbReference type="EMBL" id="OAT71248.1"/>
    </source>
</evidence>
<evidence type="ECO:0000256" key="2">
    <source>
        <dbReference type="ARBA" id="ARBA00022448"/>
    </source>
</evidence>
<accession>A0A1B7KME6</accession>
<dbReference type="EMBL" id="LXMA01000044">
    <property type="protein sequence ID" value="OAT71248.1"/>
    <property type="molecule type" value="Genomic_DNA"/>
</dbReference>
<dbReference type="AlphaFoldDB" id="A0A1B7KME6"/>
<evidence type="ECO:0000256" key="5">
    <source>
        <dbReference type="ARBA" id="ARBA00022989"/>
    </source>
</evidence>
<comment type="caution">
    <text evidence="8">The sequence shown here is derived from an EMBL/GenBank/DDBJ whole genome shotgun (WGS) entry which is preliminary data.</text>
</comment>
<evidence type="ECO:0000256" key="1">
    <source>
        <dbReference type="ARBA" id="ARBA00004127"/>
    </source>
</evidence>
<evidence type="ECO:0000313" key="9">
    <source>
        <dbReference type="Proteomes" id="UP000078290"/>
    </source>
</evidence>
<name>A0A1B7KME6_PARTM</name>
<dbReference type="Proteomes" id="UP000078290">
    <property type="component" value="Unassembled WGS sequence"/>
</dbReference>
<gene>
    <name evidence="8" type="ORF">A7K69_15820</name>
</gene>
<dbReference type="InterPro" id="IPR011541">
    <property type="entry name" value="Ni/Co_transpt_high_affinity"/>
</dbReference>
<reference evidence="9" key="1">
    <citation type="submission" date="2016-05" db="EMBL/GenBank/DDBJ databases">
        <authorList>
            <person name="Wang W."/>
            <person name="Zhu L."/>
        </authorList>
    </citation>
    <scope>NUCLEOTIDE SEQUENCE [LARGE SCALE GENOMIC DNA]</scope>
    <source>
        <strain evidence="9">W-2</strain>
    </source>
</reference>
<dbReference type="GO" id="GO:0005886">
    <property type="term" value="C:plasma membrane"/>
    <property type="evidence" value="ECO:0007669"/>
    <property type="project" value="UniProtKB-SubCell"/>
</dbReference>
<feature type="transmembrane region" description="Helical" evidence="7">
    <location>
        <begin position="202"/>
        <end position="221"/>
    </location>
</feature>
<protein>
    <recommendedName>
        <fullName evidence="7">Nickel/cobalt efflux system</fullName>
    </recommendedName>
</protein>
<dbReference type="Pfam" id="PF03824">
    <property type="entry name" value="NicO"/>
    <property type="match status" value="1"/>
</dbReference>
<keyword evidence="2 7" id="KW-0813">Transport</keyword>
<proteinExistence type="inferred from homology"/>
<keyword evidence="3" id="KW-0533">Nickel</keyword>
<evidence type="ECO:0000256" key="4">
    <source>
        <dbReference type="ARBA" id="ARBA00022692"/>
    </source>
</evidence>
<comment type="similarity">
    <text evidence="7">Belongs to the NiCoT transporter (TC 2.A.52) family.</text>
</comment>
<keyword evidence="5 7" id="KW-1133">Transmembrane helix</keyword>
<dbReference type="GO" id="GO:0012505">
    <property type="term" value="C:endomembrane system"/>
    <property type="evidence" value="ECO:0007669"/>
    <property type="project" value="UniProtKB-SubCell"/>
</dbReference>
<dbReference type="RefSeq" id="WP_064553733.1">
    <property type="nucleotide sequence ID" value="NZ_LXMA01000044.1"/>
</dbReference>
<dbReference type="OrthoDB" id="9776706at2"/>
<feature type="transmembrane region" description="Helical" evidence="7">
    <location>
        <begin position="166"/>
        <end position="190"/>
    </location>
</feature>
<evidence type="ECO:0000256" key="3">
    <source>
        <dbReference type="ARBA" id="ARBA00022596"/>
    </source>
</evidence>
<organism evidence="8 9">
    <name type="scientific">Parageobacillus thermoglucosidasius</name>
    <name type="common">Geobacillus thermoglucosidasius</name>
    <dbReference type="NCBI Taxonomy" id="1426"/>
    <lineage>
        <taxon>Bacteria</taxon>
        <taxon>Bacillati</taxon>
        <taxon>Bacillota</taxon>
        <taxon>Bacilli</taxon>
        <taxon>Bacillales</taxon>
        <taxon>Anoxybacillaceae</taxon>
        <taxon>Parageobacillus</taxon>
    </lineage>
</organism>
<feature type="transmembrane region" description="Helical" evidence="7">
    <location>
        <begin position="76"/>
        <end position="97"/>
    </location>
</feature>
<feature type="transmembrane region" description="Helical" evidence="7">
    <location>
        <begin position="133"/>
        <end position="154"/>
    </location>
</feature>
<keyword evidence="4 7" id="KW-0812">Transmembrane</keyword>
<comment type="subcellular location">
    <subcellularLocation>
        <location evidence="7">Cell membrane</location>
        <topology evidence="7">Multi-pass membrane protein</topology>
    </subcellularLocation>
    <subcellularLocation>
        <location evidence="1">Endomembrane system</location>
        <topology evidence="1">Multi-pass membrane protein</topology>
    </subcellularLocation>
</comment>
<dbReference type="PANTHER" id="PTHR33876">
    <property type="entry name" value="UNNAMED PRODUCT"/>
    <property type="match status" value="1"/>
</dbReference>
<sequence>MDWLVLLGVALFLGVRHSLDPDHVVAVSTLVSEERRLWPAAQLGFIWGIGHLIPIAFVGLPLLILHLEIPPFFESLVDAGVGILLILLGVTTLWKVIKERVHYDVHSHDETIHAHFHRPGHRHPTVKLERRQWITFGFGLVHGLAGSGAVAVLAMQASPSLEMAIFWLLIFGLGTVFGMFAMTLCIAAPALTMVAKRNTIRFRIRAAAGVISLLFGSYMIWEIFPEFLK</sequence>